<evidence type="ECO:0000259" key="2">
    <source>
        <dbReference type="Pfam" id="PF17919"/>
    </source>
</evidence>
<accession>A0AAV0FV42</accession>
<dbReference type="InterPro" id="IPR043128">
    <property type="entry name" value="Rev_trsase/Diguanyl_cyclase"/>
</dbReference>
<dbReference type="SUPFAM" id="SSF56672">
    <property type="entry name" value="DNA/RNA polymerases"/>
    <property type="match status" value="1"/>
</dbReference>
<dbReference type="Gene3D" id="3.10.20.370">
    <property type="match status" value="1"/>
</dbReference>
<dbReference type="FunFam" id="3.10.20.370:FF:000001">
    <property type="entry name" value="Retrovirus-related Pol polyprotein from transposon 17.6-like protein"/>
    <property type="match status" value="1"/>
</dbReference>
<dbReference type="EMBL" id="CAMAPF010001015">
    <property type="protein sequence ID" value="CAH9139323.1"/>
    <property type="molecule type" value="Genomic_DNA"/>
</dbReference>
<comment type="caution">
    <text evidence="4">The sequence shown here is derived from an EMBL/GenBank/DDBJ whole genome shotgun (WGS) entry which is preliminary data.</text>
</comment>
<dbReference type="SUPFAM" id="SSF53098">
    <property type="entry name" value="Ribonuclease H-like"/>
    <property type="match status" value="1"/>
</dbReference>
<dbReference type="FunFam" id="3.30.70.270:FF:000020">
    <property type="entry name" value="Transposon Tf2-6 polyprotein-like Protein"/>
    <property type="match status" value="1"/>
</dbReference>
<dbReference type="GO" id="GO:0003824">
    <property type="term" value="F:catalytic activity"/>
    <property type="evidence" value="ECO:0007669"/>
    <property type="project" value="UniProtKB-KW"/>
</dbReference>
<dbReference type="InterPro" id="IPR012337">
    <property type="entry name" value="RNaseH-like_sf"/>
</dbReference>
<evidence type="ECO:0000256" key="1">
    <source>
        <dbReference type="ARBA" id="ARBA00023268"/>
    </source>
</evidence>
<proteinExistence type="predicted"/>
<dbReference type="Proteomes" id="UP001152523">
    <property type="component" value="Unassembled WGS sequence"/>
</dbReference>
<evidence type="ECO:0000313" key="4">
    <source>
        <dbReference type="EMBL" id="CAH9139323.1"/>
    </source>
</evidence>
<dbReference type="Pfam" id="PF17921">
    <property type="entry name" value="Integrase_H2C2"/>
    <property type="match status" value="1"/>
</dbReference>
<dbReference type="CDD" id="cd09274">
    <property type="entry name" value="RNase_HI_RT_Ty3"/>
    <property type="match status" value="1"/>
</dbReference>
<dbReference type="InterPro" id="IPR041577">
    <property type="entry name" value="RT_RNaseH_2"/>
</dbReference>
<dbReference type="FunFam" id="1.10.340.70:FF:000001">
    <property type="entry name" value="Retrovirus-related Pol polyprotein from transposon gypsy-like Protein"/>
    <property type="match status" value="1"/>
</dbReference>
<name>A0AAV0FV42_9ASTE</name>
<dbReference type="PANTHER" id="PTHR37984">
    <property type="entry name" value="PROTEIN CBG26694"/>
    <property type="match status" value="1"/>
</dbReference>
<sequence>MTHWPYPKDVKGLRGFLGLTGYYRKFVKGYSKIASPLNDLLKKDGFHWNLEAHKAFDEPKLRMTQLPVLKIPDFNQTFVIESDASGRGVGAVLMQEGRPVAYMSKTLSNRNQNKSVYERELMAIVLAIQKWRPYSLGRRFEVHTDQKSLRFQTEQRILGEDQQKWVAKLLGFNFVIKYKPGVENKAADALSRKGHFYSLSVVTCQEWEGLEDELLEDEKYKTMLQKLMIDPDSIPHFKVSQGLLYFKGRLVIPKKSARIDSILKEFHESAIGGHAGNFKTMKRISSLFYWEGMRTDIKQYVQQCEVCQRNKYQTLSPAGLLHPLPIPDHIWTYLSMDFIGGLPRAQGKDTIMVMVDRLTKFAHFIAFIDSPLQC</sequence>
<evidence type="ECO:0000313" key="5">
    <source>
        <dbReference type="Proteomes" id="UP001152523"/>
    </source>
</evidence>
<dbReference type="GO" id="GO:0003676">
    <property type="term" value="F:nucleic acid binding"/>
    <property type="evidence" value="ECO:0007669"/>
    <property type="project" value="InterPro"/>
</dbReference>
<dbReference type="InterPro" id="IPR050951">
    <property type="entry name" value="Retrovirus_Pol_polyprotein"/>
</dbReference>
<dbReference type="Pfam" id="PF17919">
    <property type="entry name" value="RT_RNaseH_2"/>
    <property type="match status" value="1"/>
</dbReference>
<keyword evidence="1" id="KW-0511">Multifunctional enzyme</keyword>
<dbReference type="InterPro" id="IPR041588">
    <property type="entry name" value="Integrase_H2C2"/>
</dbReference>
<feature type="domain" description="Integrase zinc-binding" evidence="3">
    <location>
        <begin position="258"/>
        <end position="312"/>
    </location>
</feature>
<evidence type="ECO:0000259" key="3">
    <source>
        <dbReference type="Pfam" id="PF17921"/>
    </source>
</evidence>
<keyword evidence="5" id="KW-1185">Reference proteome</keyword>
<dbReference type="PANTHER" id="PTHR37984:SF5">
    <property type="entry name" value="PROTEIN NYNRIN-LIKE"/>
    <property type="match status" value="1"/>
</dbReference>
<dbReference type="InterPro" id="IPR036397">
    <property type="entry name" value="RNaseH_sf"/>
</dbReference>
<organism evidence="4 5">
    <name type="scientific">Cuscuta epithymum</name>
    <dbReference type="NCBI Taxonomy" id="186058"/>
    <lineage>
        <taxon>Eukaryota</taxon>
        <taxon>Viridiplantae</taxon>
        <taxon>Streptophyta</taxon>
        <taxon>Embryophyta</taxon>
        <taxon>Tracheophyta</taxon>
        <taxon>Spermatophyta</taxon>
        <taxon>Magnoliopsida</taxon>
        <taxon>eudicotyledons</taxon>
        <taxon>Gunneridae</taxon>
        <taxon>Pentapetalae</taxon>
        <taxon>asterids</taxon>
        <taxon>lamiids</taxon>
        <taxon>Solanales</taxon>
        <taxon>Convolvulaceae</taxon>
        <taxon>Cuscuteae</taxon>
        <taxon>Cuscuta</taxon>
        <taxon>Cuscuta subgen. Cuscuta</taxon>
    </lineage>
</organism>
<dbReference type="InterPro" id="IPR043502">
    <property type="entry name" value="DNA/RNA_pol_sf"/>
</dbReference>
<gene>
    <name evidence="4" type="ORF">CEPIT_LOCUS37506</name>
</gene>
<feature type="domain" description="Reverse transcriptase/retrotransposon-derived protein RNase H-like" evidence="2">
    <location>
        <begin position="48"/>
        <end position="142"/>
    </location>
</feature>
<protein>
    <submittedName>
        <fullName evidence="4">Uncharacterized protein</fullName>
    </submittedName>
</protein>
<dbReference type="Gene3D" id="3.30.70.270">
    <property type="match status" value="1"/>
</dbReference>
<reference evidence="4" key="1">
    <citation type="submission" date="2022-07" db="EMBL/GenBank/DDBJ databases">
        <authorList>
            <person name="Macas J."/>
            <person name="Novak P."/>
            <person name="Neumann P."/>
        </authorList>
    </citation>
    <scope>NUCLEOTIDE SEQUENCE</scope>
</reference>
<dbReference type="Gene3D" id="3.30.420.10">
    <property type="entry name" value="Ribonuclease H-like superfamily/Ribonuclease H"/>
    <property type="match status" value="1"/>
</dbReference>
<dbReference type="Gene3D" id="1.10.340.70">
    <property type="match status" value="1"/>
</dbReference>
<dbReference type="AlphaFoldDB" id="A0AAV0FV42"/>